<feature type="signal peptide" evidence="3">
    <location>
        <begin position="1"/>
        <end position="18"/>
    </location>
</feature>
<evidence type="ECO:0000313" key="6">
    <source>
        <dbReference type="Proteomes" id="UP000707206"/>
    </source>
</evidence>
<evidence type="ECO:0000256" key="1">
    <source>
        <dbReference type="ARBA" id="ARBA00022614"/>
    </source>
</evidence>
<dbReference type="Proteomes" id="UP000707206">
    <property type="component" value="Unassembled WGS sequence"/>
</dbReference>
<dbReference type="Pfam" id="PF16403">
    <property type="entry name" value="Bact_surface_Ig-like"/>
    <property type="match status" value="4"/>
</dbReference>
<dbReference type="Gene3D" id="2.60.40.10">
    <property type="entry name" value="Immunoglobulins"/>
    <property type="match status" value="4"/>
</dbReference>
<dbReference type="SUPFAM" id="SSF52058">
    <property type="entry name" value="L domain-like"/>
    <property type="match status" value="5"/>
</dbReference>
<dbReference type="SMART" id="SM00365">
    <property type="entry name" value="LRR_SD22"/>
    <property type="match status" value="6"/>
</dbReference>
<evidence type="ECO:0000259" key="4">
    <source>
        <dbReference type="Pfam" id="PF16403"/>
    </source>
</evidence>
<protein>
    <submittedName>
        <fullName evidence="5">DUF5011 domain-containing protein</fullName>
    </submittedName>
</protein>
<dbReference type="InterPro" id="IPR013783">
    <property type="entry name" value="Ig-like_fold"/>
</dbReference>
<proteinExistence type="predicted"/>
<dbReference type="InterPro" id="IPR032675">
    <property type="entry name" value="LRR_dom_sf"/>
</dbReference>
<dbReference type="InterPro" id="IPR001611">
    <property type="entry name" value="Leu-rich_rpt"/>
</dbReference>
<dbReference type="EMBL" id="VIKU02000002">
    <property type="protein sequence ID" value="NHF59156.1"/>
    <property type="molecule type" value="Genomic_DNA"/>
</dbReference>
<feature type="non-terminal residue" evidence="5">
    <location>
        <position position="1496"/>
    </location>
</feature>
<evidence type="ECO:0000256" key="2">
    <source>
        <dbReference type="ARBA" id="ARBA00022737"/>
    </source>
</evidence>
<feature type="domain" description="Pesticidal crystal protein Cry22Aa Ig-like" evidence="4">
    <location>
        <begin position="1435"/>
        <end position="1492"/>
    </location>
</feature>
<gene>
    <name evidence="5" type="ORF">FK220_007380</name>
</gene>
<sequence length="1496" mass="161255">MKKLLLVLSVSLSTYVGAQNTAIPDANFEQALIDLGYDSAPLDRLVPTANIVRVTGLDISGRGIEDLTGIEAFTNLTTLNCSNNQLRSLNLNQNVALQVVDCSSNQLSFLAARSSSVLERLDCSQNELTGVDLSQNSSLMFLSCFNNRLTRLDLSENNNLLEILCFGNQLTELNLRNGNNTSIVSFDSTDNPNLACIEVDDVTYSLANWPAKDASTDYRTNCDDNVTYIPDDNFEQALIDLGYDNTGLDDYVPTANIDNLDILDVSNNGISDFTGIEAFTALTRLECANNLLTSLNLRNNVNLTHVNAPANRLNSVDFTRNPALRLLNITNNRLTSIDVSQNPDLATFRCSQNQLTSLAVDSNDNLSSLACSQNLLTELDLSSNGNLASFDASDNQLEKLNIDNGNNSNITSFQTVGNPRLECITVSDVSYAQTNFTEIDAVTRFSNDCSAAVTFVPDDVFEQALINLGYDMGIPDDYVPTTNITGITILDISNQGITDLTGIEDFVALRTLNCAINALTELDLSSNTALTSLVCHSNVLQMLDLAQNTNLETLDCSVNQLTELDVRVNVALETLACIENKLVALDLSNNDALTELYCSSNQLTTLDVRNGNNTNMTVFRTFDNPNLECINIDDLVYASENFTDIDTTSRFSEDCSIPLGPQTFVPDDNFEQALIDLGLDDILNDYVTTANIENVGTLDIPAKGISDLAGIEDFTALVTLNLFRNSLTTLSLTENENLRFLTCSSNQLTSIDISQNIALEVLNVNSNQLTDLDVSNNTALIELQANGNQLSTMDLSFNSVLESLWLDANQLSALDIGQNSALVSLSCRQNQLTTIDLDQNTILQTLNISANRLTALDISQNPDLNFLNCNDNELTALDLGQNTALESCYANNNQLSVLEVDANSVLRTLWFAGNLLTEMDASQNPMLENVNAGNNQLESFDIRNGNNSNITLFDADDNPNLLCISVSDVVFATANWTNIDAQTIFSEDCDTALARTFVPDDNFEQALIDLGYDSGPPDDYVPTVNIDQITELDVSDQNISDLTGIEDFSALLTLNCGLNRLTSVDLSQNVNLEVINCRDNQLTALDVSQNGNLTSLVCEFNEISALNLSQNPLLSILEAQVNQMSTLDLSQNNALTHIDVADNQLTSFNIQNGNNNAITIFYSDGNPDLFCIQVDDVNHFTSTSLDSGVDPQTTFSVDCNDTTPPIITLNGDNPQEIELGAGYTELGATTDDGSQVVIDATEFVDAVGSYTIYYNATDAAGNAAAEVTRTVNVVMTDATPPLITLIGANPQEIELGAGYTELGATTDDGSEVIIDASEFVDAVGSYTIYYNATDTAGNAAVEVTRTVNVVETDTTAPVITLIGANPQEIELGAGYTELGATTDDGSQVVIDATEFVDAVGSYTIYYNATDAAGNAAAEVTRTVNVVETDTTAQVITLIGANPQEIELGAGYTELGATTDDGSQVVIDASEFVDAVGSYTIYYNATDAAGNAAAEVT</sequence>
<evidence type="ECO:0000256" key="3">
    <source>
        <dbReference type="SAM" id="SignalP"/>
    </source>
</evidence>
<feature type="domain" description="Pesticidal crystal protein Cry22Aa Ig-like" evidence="4">
    <location>
        <begin position="1283"/>
        <end position="1349"/>
    </location>
</feature>
<dbReference type="RefSeq" id="WP_152573678.1">
    <property type="nucleotide sequence ID" value="NZ_VIKU02000002.1"/>
</dbReference>
<accession>A0A967AZ11</accession>
<dbReference type="InterPro" id="IPR052574">
    <property type="entry name" value="CDIRP"/>
</dbReference>
<dbReference type="PANTHER" id="PTHR47566">
    <property type="match status" value="1"/>
</dbReference>
<dbReference type="Gene3D" id="3.80.10.10">
    <property type="entry name" value="Ribonuclease Inhibitor"/>
    <property type="match status" value="5"/>
</dbReference>
<keyword evidence="3" id="KW-0732">Signal</keyword>
<feature type="domain" description="Pesticidal crystal protein Cry22Aa Ig-like" evidence="4">
    <location>
        <begin position="1207"/>
        <end position="1273"/>
    </location>
</feature>
<comment type="caution">
    <text evidence="5">The sequence shown here is derived from an EMBL/GenBank/DDBJ whole genome shotgun (WGS) entry which is preliminary data.</text>
</comment>
<keyword evidence="2" id="KW-0677">Repeat</keyword>
<dbReference type="PROSITE" id="PS51450">
    <property type="entry name" value="LRR"/>
    <property type="match status" value="1"/>
</dbReference>
<dbReference type="InterPro" id="IPR032179">
    <property type="entry name" value="Cry22Aa_Ig-like"/>
</dbReference>
<reference evidence="5" key="1">
    <citation type="submission" date="2019-07" db="EMBL/GenBank/DDBJ databases">
        <authorList>
            <person name="De-Chao Zhang Q."/>
        </authorList>
    </citation>
    <scope>NUCLEOTIDE SEQUENCE</scope>
    <source>
        <strain evidence="5">TP-CH-4</strain>
    </source>
</reference>
<dbReference type="GO" id="GO:0035591">
    <property type="term" value="F:signaling adaptor activity"/>
    <property type="evidence" value="ECO:0007669"/>
    <property type="project" value="TreeGrafter"/>
</dbReference>
<dbReference type="PANTHER" id="PTHR47566:SF1">
    <property type="entry name" value="PROTEIN NUD1"/>
    <property type="match status" value="1"/>
</dbReference>
<keyword evidence="1" id="KW-0433">Leucine-rich repeat</keyword>
<organism evidence="5 6">
    <name type="scientific">Pelagihabitans pacificus</name>
    <dbReference type="NCBI Taxonomy" id="2696054"/>
    <lineage>
        <taxon>Bacteria</taxon>
        <taxon>Pseudomonadati</taxon>
        <taxon>Bacteroidota</taxon>
        <taxon>Flavobacteriia</taxon>
        <taxon>Flavobacteriales</taxon>
        <taxon>Flavobacteriaceae</taxon>
        <taxon>Pelagihabitans</taxon>
    </lineage>
</organism>
<feature type="domain" description="Pesticidal crystal protein Cry22Aa Ig-like" evidence="4">
    <location>
        <begin position="1359"/>
        <end position="1425"/>
    </location>
</feature>
<evidence type="ECO:0000313" key="5">
    <source>
        <dbReference type="EMBL" id="NHF59156.1"/>
    </source>
</evidence>
<name>A0A967AZ11_9FLAO</name>
<feature type="chain" id="PRO_5037743242" evidence="3">
    <location>
        <begin position="19"/>
        <end position="1496"/>
    </location>
</feature>
<keyword evidence="6" id="KW-1185">Reference proteome</keyword>
<reference evidence="5" key="2">
    <citation type="submission" date="2020-03" db="EMBL/GenBank/DDBJ databases">
        <title>Flavobacteriaceae bacterium strain TP-CH-4, a member of the family Flavobacteriaceae isolated from a deep-sea seamount.</title>
        <authorList>
            <person name="Zhang D.-C."/>
        </authorList>
    </citation>
    <scope>NUCLEOTIDE SEQUENCE</scope>
    <source>
        <strain evidence="5">TP-CH-4</strain>
    </source>
</reference>